<reference evidence="9 10" key="1">
    <citation type="submission" date="2018-05" db="EMBL/GenBank/DDBJ databases">
        <title>Acuticoccus sediminis sp. nov., isolated from deep-sea sediment of Indian Ocean.</title>
        <authorList>
            <person name="Liu X."/>
            <person name="Lai Q."/>
            <person name="Du Y."/>
            <person name="Sun F."/>
            <person name="Zhang X."/>
            <person name="Wang S."/>
            <person name="Shao Z."/>
        </authorList>
    </citation>
    <scope>NUCLEOTIDE SEQUENCE [LARGE SCALE GENOMIC DNA]</scope>
    <source>
        <strain evidence="9 10">PTG4-2</strain>
    </source>
</reference>
<dbReference type="Pfam" id="PF19300">
    <property type="entry name" value="BPD_transp_1_N"/>
    <property type="match status" value="1"/>
</dbReference>
<gene>
    <name evidence="9" type="ORF">DLJ53_09920</name>
</gene>
<evidence type="ECO:0000256" key="2">
    <source>
        <dbReference type="ARBA" id="ARBA00022448"/>
    </source>
</evidence>
<dbReference type="CDD" id="cd06261">
    <property type="entry name" value="TM_PBP2"/>
    <property type="match status" value="1"/>
</dbReference>
<dbReference type="Gene3D" id="1.10.3720.10">
    <property type="entry name" value="MetI-like"/>
    <property type="match status" value="1"/>
</dbReference>
<feature type="domain" description="ABC transmembrane type-1" evidence="8">
    <location>
        <begin position="95"/>
        <end position="296"/>
    </location>
</feature>
<sequence>MTAAFLVTKVLRCIATLFLALTFVFVVLRLSGDPVERMLPDDTPPEVQQRYREMWGLDRTLPEQFAGYVRSVFTGDLGFSFRDGREATEVVLERVPATLVLAGLALTVMLLIGIPSGIMAALNKDSWLDRVTMGATVLGYSVPNFFLGILLIMLFSMTLRWLPSSGSGSWKHLVMPAVTYGTAYAGMVARYTRSSMLEVLDQPFMRTAWAKGVGWRARVIGHALPNASIPLITVLGLRIGMMIGGATVIETVFGYPGVGSLLVNAVAQRDLAVVQVIVLLIAVTMVVVNLAVDLLYTLLDPRVSTTEARGAAR</sequence>
<proteinExistence type="inferred from homology"/>
<accession>A0A8B2NW36</accession>
<comment type="subcellular location">
    <subcellularLocation>
        <location evidence="1 7">Cell membrane</location>
        <topology evidence="1 7">Multi-pass membrane protein</topology>
    </subcellularLocation>
</comment>
<keyword evidence="5 7" id="KW-1133">Transmembrane helix</keyword>
<evidence type="ECO:0000256" key="5">
    <source>
        <dbReference type="ARBA" id="ARBA00022989"/>
    </source>
</evidence>
<feature type="transmembrane region" description="Helical" evidence="7">
    <location>
        <begin position="231"/>
        <end position="253"/>
    </location>
</feature>
<keyword evidence="2 7" id="KW-0813">Transport</keyword>
<keyword evidence="6 7" id="KW-0472">Membrane</keyword>
<dbReference type="RefSeq" id="WP_111346200.1">
    <property type="nucleotide sequence ID" value="NZ_JAIWKD010000002.1"/>
</dbReference>
<protein>
    <submittedName>
        <fullName evidence="9">ABC transporter permease</fullName>
    </submittedName>
</protein>
<evidence type="ECO:0000256" key="3">
    <source>
        <dbReference type="ARBA" id="ARBA00022475"/>
    </source>
</evidence>
<evidence type="ECO:0000256" key="6">
    <source>
        <dbReference type="ARBA" id="ARBA00023136"/>
    </source>
</evidence>
<evidence type="ECO:0000313" key="10">
    <source>
        <dbReference type="Proteomes" id="UP000249590"/>
    </source>
</evidence>
<dbReference type="Pfam" id="PF00528">
    <property type="entry name" value="BPD_transp_1"/>
    <property type="match status" value="1"/>
</dbReference>
<evidence type="ECO:0000256" key="1">
    <source>
        <dbReference type="ARBA" id="ARBA00004651"/>
    </source>
</evidence>
<dbReference type="PANTHER" id="PTHR43163:SF6">
    <property type="entry name" value="DIPEPTIDE TRANSPORT SYSTEM PERMEASE PROTEIN DPPB-RELATED"/>
    <property type="match status" value="1"/>
</dbReference>
<dbReference type="GO" id="GO:0071916">
    <property type="term" value="F:dipeptide transmembrane transporter activity"/>
    <property type="evidence" value="ECO:0007669"/>
    <property type="project" value="TreeGrafter"/>
</dbReference>
<keyword evidence="10" id="KW-1185">Reference proteome</keyword>
<dbReference type="InterPro" id="IPR035906">
    <property type="entry name" value="MetI-like_sf"/>
</dbReference>
<evidence type="ECO:0000313" key="9">
    <source>
        <dbReference type="EMBL" id="RAI02528.1"/>
    </source>
</evidence>
<feature type="transmembrane region" description="Helical" evidence="7">
    <location>
        <begin position="273"/>
        <end position="299"/>
    </location>
</feature>
<feature type="transmembrane region" description="Helical" evidence="7">
    <location>
        <begin position="6"/>
        <end position="28"/>
    </location>
</feature>
<keyword evidence="3" id="KW-1003">Cell membrane</keyword>
<dbReference type="InterPro" id="IPR045621">
    <property type="entry name" value="BPD_transp_1_N"/>
</dbReference>
<comment type="similarity">
    <text evidence="7">Belongs to the binding-protein-dependent transport system permease family.</text>
</comment>
<feature type="transmembrane region" description="Helical" evidence="7">
    <location>
        <begin position="99"/>
        <end position="122"/>
    </location>
</feature>
<keyword evidence="4 7" id="KW-0812">Transmembrane</keyword>
<dbReference type="Proteomes" id="UP000249590">
    <property type="component" value="Unassembled WGS sequence"/>
</dbReference>
<dbReference type="InterPro" id="IPR000515">
    <property type="entry name" value="MetI-like"/>
</dbReference>
<dbReference type="PANTHER" id="PTHR43163">
    <property type="entry name" value="DIPEPTIDE TRANSPORT SYSTEM PERMEASE PROTEIN DPPB-RELATED"/>
    <property type="match status" value="1"/>
</dbReference>
<dbReference type="EMBL" id="QHHQ01000002">
    <property type="protein sequence ID" value="RAI02528.1"/>
    <property type="molecule type" value="Genomic_DNA"/>
</dbReference>
<organism evidence="9 10">
    <name type="scientific">Acuticoccus sediminis</name>
    <dbReference type="NCBI Taxonomy" id="2184697"/>
    <lineage>
        <taxon>Bacteria</taxon>
        <taxon>Pseudomonadati</taxon>
        <taxon>Pseudomonadota</taxon>
        <taxon>Alphaproteobacteria</taxon>
        <taxon>Hyphomicrobiales</taxon>
        <taxon>Amorphaceae</taxon>
        <taxon>Acuticoccus</taxon>
    </lineage>
</organism>
<dbReference type="PROSITE" id="PS50928">
    <property type="entry name" value="ABC_TM1"/>
    <property type="match status" value="1"/>
</dbReference>
<evidence type="ECO:0000256" key="7">
    <source>
        <dbReference type="RuleBase" id="RU363032"/>
    </source>
</evidence>
<dbReference type="SUPFAM" id="SSF161098">
    <property type="entry name" value="MetI-like"/>
    <property type="match status" value="1"/>
</dbReference>
<dbReference type="OrthoDB" id="9807402at2"/>
<name>A0A8B2NW36_9HYPH</name>
<dbReference type="AlphaFoldDB" id="A0A8B2NW36"/>
<feature type="transmembrane region" description="Helical" evidence="7">
    <location>
        <begin position="142"/>
        <end position="162"/>
    </location>
</feature>
<evidence type="ECO:0000256" key="4">
    <source>
        <dbReference type="ARBA" id="ARBA00022692"/>
    </source>
</evidence>
<comment type="caution">
    <text evidence="9">The sequence shown here is derived from an EMBL/GenBank/DDBJ whole genome shotgun (WGS) entry which is preliminary data.</text>
</comment>
<dbReference type="GO" id="GO:0005886">
    <property type="term" value="C:plasma membrane"/>
    <property type="evidence" value="ECO:0007669"/>
    <property type="project" value="UniProtKB-SubCell"/>
</dbReference>
<evidence type="ECO:0000259" key="8">
    <source>
        <dbReference type="PROSITE" id="PS50928"/>
    </source>
</evidence>